<dbReference type="PANTHER" id="PTHR33995">
    <property type="entry name" value="PROTEIN CBG18546"/>
    <property type="match status" value="1"/>
</dbReference>
<accession>A0A0N5AR30</accession>
<reference evidence="2" key="1">
    <citation type="submission" date="2017-02" db="UniProtKB">
        <authorList>
            <consortium name="WormBaseParasite"/>
        </authorList>
    </citation>
    <scope>IDENTIFICATION</scope>
</reference>
<dbReference type="STRING" id="451379.A0A0N5AR30"/>
<name>A0A0N5AR30_9BILA</name>
<sequence>VVQSFTSIKPNKTTLRLNVLLYDILCRYLTVNYLFKCPCVIKPGTNQCIAYDSRFQASSIEEAILAFPDISGDTRTLEAAAGGNLNADAFSCRTLECQTCVALLVPRLVSAGLLKAPSEITIPVARNVTPKNCHRFRFANPPPHRFLGQRFTIACINRGEAESEETDLLNLCSVCWTWRQLPEDYFPRLVNELLCVNGNGSTCLSGWGSCHQRFRNVDVLKRVGGKWQTTTISIANCCDCKVKAGTEAHALVVGKAYF</sequence>
<evidence type="ECO:0000313" key="1">
    <source>
        <dbReference type="Proteomes" id="UP000046393"/>
    </source>
</evidence>
<dbReference type="WBParaSite" id="SMUV_0000716301-mRNA-1">
    <property type="protein sequence ID" value="SMUV_0000716301-mRNA-1"/>
    <property type="gene ID" value="SMUV_0000716301"/>
</dbReference>
<evidence type="ECO:0000313" key="2">
    <source>
        <dbReference type="WBParaSite" id="SMUV_0000716301-mRNA-1"/>
    </source>
</evidence>
<dbReference type="Proteomes" id="UP000046393">
    <property type="component" value="Unplaced"/>
</dbReference>
<dbReference type="PANTHER" id="PTHR33995:SF8">
    <property type="entry name" value="PRION-LIKE-(Q_N-RICH)-DOMAIN-BEARING PROTEIN"/>
    <property type="match status" value="1"/>
</dbReference>
<dbReference type="SUPFAM" id="SSF57501">
    <property type="entry name" value="Cystine-knot cytokines"/>
    <property type="match status" value="1"/>
</dbReference>
<keyword evidence="1" id="KW-1185">Reference proteome</keyword>
<dbReference type="InterPro" id="IPR029034">
    <property type="entry name" value="Cystine-knot_cytokine"/>
</dbReference>
<organism evidence="1 2">
    <name type="scientific">Syphacia muris</name>
    <dbReference type="NCBI Taxonomy" id="451379"/>
    <lineage>
        <taxon>Eukaryota</taxon>
        <taxon>Metazoa</taxon>
        <taxon>Ecdysozoa</taxon>
        <taxon>Nematoda</taxon>
        <taxon>Chromadorea</taxon>
        <taxon>Rhabditida</taxon>
        <taxon>Spirurina</taxon>
        <taxon>Oxyuridomorpha</taxon>
        <taxon>Oxyuroidea</taxon>
        <taxon>Oxyuridae</taxon>
        <taxon>Syphacia</taxon>
    </lineage>
</organism>
<dbReference type="AlphaFoldDB" id="A0A0N5AR30"/>
<protein>
    <submittedName>
        <fullName evidence="2">F-box domain-containing protein</fullName>
    </submittedName>
</protein>
<proteinExistence type="predicted"/>